<sequence>MSFIDTPAASSSSTPANSRPQGKRPAVPRYAQTLSTFEALDLFADDETAQKICSYFKDPDTILAIDELAKVSRAHQQEEQEIRLARLRSCAQQTMATVLLDQLQSWGLEREIHDVLRKHCHESPTTFRLPPPLPRDLLSLCLHLDDLQKQRSVNEVRPMLRRLQQITQRAQRRSPATIVVNPDTFAPNAPSSNAFTATDTHPDTPSKTVATTQRTSNTLTPIMEELTRIFSTTPESQTPQANHMETNELVEMMDFTPSET</sequence>
<comment type="caution">
    <text evidence="2">The sequence shown here is derived from an EMBL/GenBank/DDBJ whole genome shotgun (WGS) entry which is preliminary data.</text>
</comment>
<evidence type="ECO:0000313" key="2">
    <source>
        <dbReference type="EMBL" id="PPQ88724.1"/>
    </source>
</evidence>
<feature type="compositionally biased region" description="Polar residues" evidence="1">
    <location>
        <begin position="189"/>
        <end position="212"/>
    </location>
</feature>
<reference evidence="2 3" key="1">
    <citation type="journal article" date="2018" name="Evol. Lett.">
        <title>Horizontal gene cluster transfer increased hallucinogenic mushroom diversity.</title>
        <authorList>
            <person name="Reynolds H.T."/>
            <person name="Vijayakumar V."/>
            <person name="Gluck-Thaler E."/>
            <person name="Korotkin H.B."/>
            <person name="Matheny P.B."/>
            <person name="Slot J.C."/>
        </authorList>
    </citation>
    <scope>NUCLEOTIDE SEQUENCE [LARGE SCALE GENOMIC DNA]</scope>
    <source>
        <strain evidence="2 3">2631</strain>
    </source>
</reference>
<dbReference type="EMBL" id="NHYD01002044">
    <property type="protein sequence ID" value="PPQ88724.1"/>
    <property type="molecule type" value="Genomic_DNA"/>
</dbReference>
<organism evidence="2 3">
    <name type="scientific">Psilocybe cyanescens</name>
    <dbReference type="NCBI Taxonomy" id="93625"/>
    <lineage>
        <taxon>Eukaryota</taxon>
        <taxon>Fungi</taxon>
        <taxon>Dikarya</taxon>
        <taxon>Basidiomycota</taxon>
        <taxon>Agaricomycotina</taxon>
        <taxon>Agaricomycetes</taxon>
        <taxon>Agaricomycetidae</taxon>
        <taxon>Agaricales</taxon>
        <taxon>Agaricineae</taxon>
        <taxon>Strophariaceae</taxon>
        <taxon>Psilocybe</taxon>
    </lineage>
</organism>
<accession>A0A409XDC4</accession>
<evidence type="ECO:0000313" key="3">
    <source>
        <dbReference type="Proteomes" id="UP000283269"/>
    </source>
</evidence>
<feature type="compositionally biased region" description="Low complexity" evidence="1">
    <location>
        <begin position="1"/>
        <end position="16"/>
    </location>
</feature>
<dbReference type="AlphaFoldDB" id="A0A409XDC4"/>
<dbReference type="Proteomes" id="UP000283269">
    <property type="component" value="Unassembled WGS sequence"/>
</dbReference>
<keyword evidence="3" id="KW-1185">Reference proteome</keyword>
<gene>
    <name evidence="2" type="ORF">CVT25_009664</name>
</gene>
<feature type="region of interest" description="Disordered" evidence="1">
    <location>
        <begin position="182"/>
        <end position="212"/>
    </location>
</feature>
<dbReference type="InParanoid" id="A0A409XDC4"/>
<protein>
    <submittedName>
        <fullName evidence="2">Uncharacterized protein</fullName>
    </submittedName>
</protein>
<name>A0A409XDC4_PSICY</name>
<feature type="region of interest" description="Disordered" evidence="1">
    <location>
        <begin position="1"/>
        <end position="26"/>
    </location>
</feature>
<proteinExistence type="predicted"/>
<evidence type="ECO:0000256" key="1">
    <source>
        <dbReference type="SAM" id="MobiDB-lite"/>
    </source>
</evidence>